<evidence type="ECO:0000313" key="2">
    <source>
        <dbReference type="Proteomes" id="UP000095283"/>
    </source>
</evidence>
<feature type="domain" description="Phlebovirus glycoprotein G2 fusion" evidence="1">
    <location>
        <begin position="1"/>
        <end position="173"/>
    </location>
</feature>
<dbReference type="Proteomes" id="UP000095283">
    <property type="component" value="Unplaced"/>
</dbReference>
<organism evidence="2 3">
    <name type="scientific">Heterorhabditis bacteriophora</name>
    <name type="common">Entomopathogenic nematode worm</name>
    <dbReference type="NCBI Taxonomy" id="37862"/>
    <lineage>
        <taxon>Eukaryota</taxon>
        <taxon>Metazoa</taxon>
        <taxon>Ecdysozoa</taxon>
        <taxon>Nematoda</taxon>
        <taxon>Chromadorea</taxon>
        <taxon>Rhabditida</taxon>
        <taxon>Rhabditina</taxon>
        <taxon>Rhabditomorpha</taxon>
        <taxon>Strongyloidea</taxon>
        <taxon>Heterorhabditidae</taxon>
        <taxon>Heterorhabditis</taxon>
    </lineage>
</organism>
<keyword evidence="2" id="KW-1185">Reference proteome</keyword>
<proteinExistence type="predicted"/>
<name>A0A1I7XFT4_HETBA</name>
<dbReference type="InterPro" id="IPR009878">
    <property type="entry name" value="Phlebovirus_G2_fusion"/>
</dbReference>
<accession>A0A1I7XFT4</accession>
<dbReference type="AlphaFoldDB" id="A0A1I7XFT4"/>
<dbReference type="WBParaSite" id="Hba_16537">
    <property type="protein sequence ID" value="Hba_16537"/>
    <property type="gene ID" value="Hba_16537"/>
</dbReference>
<reference evidence="3" key="1">
    <citation type="submission" date="2016-11" db="UniProtKB">
        <authorList>
            <consortium name="WormBaseParasite"/>
        </authorList>
    </citation>
    <scope>IDENTIFICATION</scope>
</reference>
<dbReference type="Pfam" id="PF07245">
    <property type="entry name" value="Phlebovirus_G2"/>
    <property type="match status" value="1"/>
</dbReference>
<evidence type="ECO:0000313" key="3">
    <source>
        <dbReference type="WBParaSite" id="Hba_16537"/>
    </source>
</evidence>
<protein>
    <submittedName>
        <fullName evidence="3">Phlebovirus_G2 domain-containing protein</fullName>
    </submittedName>
</protein>
<sequence length="216" mass="24325">MFYKVAHVPLTESPYEVFSCMSWNENIDLTITYTFNKYSTKEQFQIKPYEQAQGKWNTTIQVASINVAYPPIMDSTFASSSDSTIIIPDTNGIPVECSTLREAIGNFSRCPTKELCSCLSNGNNINCKCPEMQLEKQHNQLMSVLPITTPELTLIRSGTDILAKINTYELTVVSVQYIFHHYPDVTNAWKDQKQKPRANQKSLPSSNCIAAQGLSH</sequence>
<evidence type="ECO:0000259" key="1">
    <source>
        <dbReference type="Pfam" id="PF07245"/>
    </source>
</evidence>